<feature type="region of interest" description="Disordered" evidence="6">
    <location>
        <begin position="26"/>
        <end position="49"/>
    </location>
</feature>
<evidence type="ECO:0000256" key="1">
    <source>
        <dbReference type="ARBA" id="ARBA00006787"/>
    </source>
</evidence>
<evidence type="ECO:0000256" key="5">
    <source>
        <dbReference type="PIRSR" id="PIRSR604294-1"/>
    </source>
</evidence>
<feature type="chain" id="PRO_5004901112" evidence="7">
    <location>
        <begin position="24"/>
        <end position="723"/>
    </location>
</feature>
<proteinExistence type="inferred from homology"/>
<dbReference type="GO" id="GO:0010436">
    <property type="term" value="F:carotenoid dioxygenase activity"/>
    <property type="evidence" value="ECO:0007669"/>
    <property type="project" value="TreeGrafter"/>
</dbReference>
<protein>
    <submittedName>
        <fullName evidence="8">Retinal pigment epithelial membrane protein</fullName>
    </submittedName>
</protein>
<organism evidence="8 9">
    <name type="scientific">Nannochloropsis gaditana</name>
    <dbReference type="NCBI Taxonomy" id="72520"/>
    <lineage>
        <taxon>Eukaryota</taxon>
        <taxon>Sar</taxon>
        <taxon>Stramenopiles</taxon>
        <taxon>Ochrophyta</taxon>
        <taxon>Eustigmatophyceae</taxon>
        <taxon>Eustigmatales</taxon>
        <taxon>Monodopsidaceae</taxon>
        <taxon>Nannochloropsis</taxon>
    </lineage>
</organism>
<keyword evidence="3" id="KW-0560">Oxidoreductase</keyword>
<gene>
    <name evidence="8" type="ORF">Naga_100050g23</name>
</gene>
<dbReference type="EMBL" id="AZIL01000125">
    <property type="protein sequence ID" value="EWM29642.1"/>
    <property type="molecule type" value="Genomic_DNA"/>
</dbReference>
<evidence type="ECO:0000256" key="6">
    <source>
        <dbReference type="SAM" id="MobiDB-lite"/>
    </source>
</evidence>
<dbReference type="GO" id="GO:0016121">
    <property type="term" value="P:carotene catabolic process"/>
    <property type="evidence" value="ECO:0007669"/>
    <property type="project" value="TreeGrafter"/>
</dbReference>
<dbReference type="Pfam" id="PF03055">
    <property type="entry name" value="RPE65"/>
    <property type="match status" value="1"/>
</dbReference>
<dbReference type="PANTHER" id="PTHR10543">
    <property type="entry name" value="BETA-CAROTENE DIOXYGENASE"/>
    <property type="match status" value="1"/>
</dbReference>
<sequence length="723" mass="79799">MATVKTDACIILLAFLCPYVVRSFPGSQPQPPRSTTSIPTSPFAPTKPSCAPLPPHESIFNSDLSPTSKLPGNFDLDTWASLFASLDEDEAVDYWIEDWEGVIPEDLHGTFLTVGPSKYERGGVPIKCWLEGDGAMTAISFNKGKVHVKARFIETKAYLEEKVEDRFLYRGQFGTMKTGRHGWSAFKDSFLKIRLPPINAFDMKFKNPSNTKPLYWGGRLLSTFETALPHELDTQTLETKGEFDFGGLMRPGEAITSADPVLDAILQKKSGHAFTAHPRIDKATKRLLGWSWKTLLPKHFGVPDPRLWRSAKGKKSRTESRGAGLEVTFYEWDEAFDLPFPPVTIRVSDCPSPPHDWVVTPNYYVWMQSAFRLNLLPCVLGLKGPGECMVPVKGEEARAVVHLVPRPGGRHAGKPPVAIEMEPYFMTHWSHAFDVEGDGEEGNKVVGFAAGWDKSLFSPANDDGHMFGHTYRGAPDFSRLPIIRYYRLDVDLERKRASFVAVPSLAKTFLDFPKVHPRFEAEGAPRHVWAMACNDRGVSSPPQGYVHLDLGTGLVESWHAPSSAAALAAARQAPSSSLPSMFASPPLSLSAVDMNRDDTGGELSVEDRTKHIVVGEGVLAPRAACEPGKGDEQEELDSYWMGVEFNALTGRRSLCIFNAADIAAGPLCKLHLQHSLPWGIHSEWAPGLLVAVPEEREQTGNVIRNKDGQKEVEGKEFSKGVAK</sequence>
<dbReference type="Proteomes" id="UP000019335">
    <property type="component" value="Chromosome 2"/>
</dbReference>
<feature type="binding site" evidence="5">
    <location>
        <position position="428"/>
    </location>
    <ligand>
        <name>Fe cation</name>
        <dbReference type="ChEBI" id="CHEBI:24875"/>
        <note>catalytic</note>
    </ligand>
</feature>
<evidence type="ECO:0000313" key="9">
    <source>
        <dbReference type="Proteomes" id="UP000019335"/>
    </source>
</evidence>
<evidence type="ECO:0000256" key="7">
    <source>
        <dbReference type="SAM" id="SignalP"/>
    </source>
</evidence>
<reference evidence="8 9" key="1">
    <citation type="journal article" date="2014" name="Mol. Plant">
        <title>Chromosome Scale Genome Assembly and Transcriptome Profiling of Nannochloropsis gaditana in Nitrogen Depletion.</title>
        <authorList>
            <person name="Corteggiani Carpinelli E."/>
            <person name="Telatin A."/>
            <person name="Vitulo N."/>
            <person name="Forcato C."/>
            <person name="D'Angelo M."/>
            <person name="Schiavon R."/>
            <person name="Vezzi A."/>
            <person name="Giacometti G.M."/>
            <person name="Morosinotto T."/>
            <person name="Valle G."/>
        </authorList>
    </citation>
    <scope>NUCLEOTIDE SEQUENCE [LARGE SCALE GENOMIC DNA]</scope>
    <source>
        <strain evidence="8 9">B-31</strain>
    </source>
</reference>
<evidence type="ECO:0000256" key="3">
    <source>
        <dbReference type="ARBA" id="ARBA00023002"/>
    </source>
</evidence>
<keyword evidence="9" id="KW-1185">Reference proteome</keyword>
<feature type="binding site" evidence="5">
    <location>
        <position position="355"/>
    </location>
    <ligand>
        <name>Fe cation</name>
        <dbReference type="ChEBI" id="CHEBI:24875"/>
        <note>catalytic</note>
    </ligand>
</feature>
<keyword evidence="2 5" id="KW-0479">Metal-binding</keyword>
<accession>W7TU16</accession>
<dbReference type="GO" id="GO:0046872">
    <property type="term" value="F:metal ion binding"/>
    <property type="evidence" value="ECO:0007669"/>
    <property type="project" value="UniProtKB-KW"/>
</dbReference>
<keyword evidence="4 5" id="KW-0408">Iron</keyword>
<name>W7TU16_9STRA</name>
<comment type="cofactor">
    <cofactor evidence="5">
        <name>Fe(2+)</name>
        <dbReference type="ChEBI" id="CHEBI:29033"/>
    </cofactor>
    <text evidence="5">Binds 1 Fe(2+) ion per subunit.</text>
</comment>
<dbReference type="InterPro" id="IPR004294">
    <property type="entry name" value="Carotenoid_Oase"/>
</dbReference>
<dbReference type="AlphaFoldDB" id="W7TU16"/>
<dbReference type="OrthoDB" id="1069523at2759"/>
<evidence type="ECO:0000256" key="2">
    <source>
        <dbReference type="ARBA" id="ARBA00022723"/>
    </source>
</evidence>
<comment type="caution">
    <text evidence="8">The sequence shown here is derived from an EMBL/GenBank/DDBJ whole genome shotgun (WGS) entry which is preliminary data.</text>
</comment>
<evidence type="ECO:0000313" key="8">
    <source>
        <dbReference type="EMBL" id="EWM29642.1"/>
    </source>
</evidence>
<feature type="binding site" evidence="5">
    <location>
        <position position="277"/>
    </location>
    <ligand>
        <name>Fe cation</name>
        <dbReference type="ChEBI" id="CHEBI:24875"/>
        <note>catalytic</note>
    </ligand>
</feature>
<dbReference type="PANTHER" id="PTHR10543:SF89">
    <property type="entry name" value="CAROTENOID 9,10(9',10')-CLEAVAGE DIOXYGENASE 1"/>
    <property type="match status" value="1"/>
</dbReference>
<keyword evidence="7" id="KW-0732">Signal</keyword>
<evidence type="ECO:0000256" key="4">
    <source>
        <dbReference type="ARBA" id="ARBA00023004"/>
    </source>
</evidence>
<feature type="region of interest" description="Disordered" evidence="6">
    <location>
        <begin position="696"/>
        <end position="723"/>
    </location>
</feature>
<comment type="similarity">
    <text evidence="1">Belongs to the carotenoid oxygenase family.</text>
</comment>
<feature type="signal peptide" evidence="7">
    <location>
        <begin position="1"/>
        <end position="23"/>
    </location>
</feature>